<dbReference type="Pfam" id="PF13349">
    <property type="entry name" value="DUF4097"/>
    <property type="match status" value="1"/>
</dbReference>
<dbReference type="Proteomes" id="UP000185829">
    <property type="component" value="Unassembled WGS sequence"/>
</dbReference>
<feature type="chain" id="PRO_5040907658" evidence="1">
    <location>
        <begin position="27"/>
        <end position="272"/>
    </location>
</feature>
<feature type="domain" description="DUF4097" evidence="2">
    <location>
        <begin position="130"/>
        <end position="268"/>
    </location>
</feature>
<evidence type="ECO:0000259" key="2">
    <source>
        <dbReference type="Pfam" id="PF13349"/>
    </source>
</evidence>
<keyword evidence="1" id="KW-0732">Signal</keyword>
<reference evidence="3 4" key="1">
    <citation type="submission" date="2017-01" db="EMBL/GenBank/DDBJ databases">
        <authorList>
            <person name="Varghese N."/>
            <person name="Submissions S."/>
        </authorList>
    </citation>
    <scope>NUCLEOTIDE SEQUENCE [LARGE SCALE GENOMIC DNA]</scope>
    <source>
        <strain evidence="3 4">RUG2-6</strain>
    </source>
</reference>
<gene>
    <name evidence="3" type="ORF">SAMN05878482_11729</name>
</gene>
<dbReference type="EMBL" id="FTMX01000017">
    <property type="protein sequence ID" value="SIS13193.1"/>
    <property type="molecule type" value="Genomic_DNA"/>
</dbReference>
<name>A0A9X8REZ3_9BACI</name>
<dbReference type="InterPro" id="IPR025164">
    <property type="entry name" value="Toastrack_DUF4097"/>
</dbReference>
<dbReference type="RefSeq" id="WP_076373046.1">
    <property type="nucleotide sequence ID" value="NZ_FTMX01000017.1"/>
</dbReference>
<protein>
    <submittedName>
        <fullName evidence="3">Adhesin</fullName>
    </submittedName>
</protein>
<proteinExistence type="predicted"/>
<dbReference type="PROSITE" id="PS51257">
    <property type="entry name" value="PROKAR_LIPOPROTEIN"/>
    <property type="match status" value="1"/>
</dbReference>
<feature type="signal peptide" evidence="1">
    <location>
        <begin position="1"/>
        <end position="26"/>
    </location>
</feature>
<evidence type="ECO:0000256" key="1">
    <source>
        <dbReference type="SAM" id="SignalP"/>
    </source>
</evidence>
<evidence type="ECO:0000313" key="4">
    <source>
        <dbReference type="Proteomes" id="UP000185829"/>
    </source>
</evidence>
<evidence type="ECO:0000313" key="3">
    <source>
        <dbReference type="EMBL" id="SIS13193.1"/>
    </source>
</evidence>
<dbReference type="AlphaFoldDB" id="A0A9X8REZ3"/>
<sequence>MKKVIKNLLSVSVTLGLVLIITTACTKGSCSVKQNYSTQYKEKSYSVNANKVNQISLSYRDRNVELVRSTDNAVHITYFQNDMESYEINVSDQKKLKMKAITNNRLKDYIGLDTDKAHRYVKIAVPSGVASGIDIKTSNGDIDLSEVNISGAVDATTSNGKIKVSNVAVDKILKMESKNDDIILSSVGIKGTFDATTSNGNIEVTKVAVKDTLKLSTTNGDITGTIRGAYDAFSISSHTSKGKNNLPENKINGDKTLDVSTNNGDINLEFVN</sequence>
<organism evidence="3 4">
    <name type="scientific">Peribacillus simplex</name>
    <dbReference type="NCBI Taxonomy" id="1478"/>
    <lineage>
        <taxon>Bacteria</taxon>
        <taxon>Bacillati</taxon>
        <taxon>Bacillota</taxon>
        <taxon>Bacilli</taxon>
        <taxon>Bacillales</taxon>
        <taxon>Bacillaceae</taxon>
        <taxon>Peribacillus</taxon>
    </lineage>
</organism>
<comment type="caution">
    <text evidence="3">The sequence shown here is derived from an EMBL/GenBank/DDBJ whole genome shotgun (WGS) entry which is preliminary data.</text>
</comment>
<accession>A0A9X8REZ3</accession>